<evidence type="ECO:0000313" key="3">
    <source>
        <dbReference type="Proteomes" id="UP000030754"/>
    </source>
</evidence>
<gene>
    <name evidence="2" type="ORF">ENH_00059040</name>
</gene>
<feature type="signal peptide" evidence="1">
    <location>
        <begin position="1"/>
        <end position="25"/>
    </location>
</feature>
<dbReference type="VEuPathDB" id="ToxoDB:ENH_00059040"/>
<reference evidence="2" key="1">
    <citation type="submission" date="2013-10" db="EMBL/GenBank/DDBJ databases">
        <title>Genomic analysis of the causative agents of coccidiosis in chickens.</title>
        <authorList>
            <person name="Reid A.J."/>
            <person name="Blake D."/>
            <person name="Billington K."/>
            <person name="Browne H."/>
            <person name="Dunn M."/>
            <person name="Hung S."/>
            <person name="Kawahara F."/>
            <person name="Miranda-Saavedra D."/>
            <person name="Mourier T."/>
            <person name="Nagra H."/>
            <person name="Otto T.D."/>
            <person name="Rawlings N."/>
            <person name="Sanchez A."/>
            <person name="Sanders M."/>
            <person name="Subramaniam C."/>
            <person name="Tay Y."/>
            <person name="Dear P."/>
            <person name="Doerig C."/>
            <person name="Gruber A."/>
            <person name="Parkinson J."/>
            <person name="Shirley M."/>
            <person name="Wan K.L."/>
            <person name="Berriman M."/>
            <person name="Tomley F."/>
            <person name="Pain A."/>
        </authorList>
    </citation>
    <scope>NUCLEOTIDE SEQUENCE [LARGE SCALE GENOMIC DNA]</scope>
    <source>
        <strain evidence="2">Houghton</strain>
    </source>
</reference>
<keyword evidence="1" id="KW-0732">Signal</keyword>
<protein>
    <submittedName>
        <fullName evidence="2">Uncharacterized protein</fullName>
    </submittedName>
</protein>
<dbReference type="EMBL" id="HG722867">
    <property type="protein sequence ID" value="CDJ63770.1"/>
    <property type="molecule type" value="Genomic_DNA"/>
</dbReference>
<dbReference type="OrthoDB" id="10371105at2759"/>
<sequence length="156" mass="17689">MGLLLGALLAALLAGWLGGLPGAFGVQLKLNWKQQKDFFEKSGEVETKSPEAPDAAEVYVHPNSDAPELDKKWQEAPDAAEVYVHRNSDAPEEPQQQHSSYFSLVQLFGGDSELKKLKKTYNKLKKKYLKKYSKQRFEQLKYQTMITVLQRMGFVP</sequence>
<organism evidence="2 3">
    <name type="scientific">Eimeria necatrix</name>
    <dbReference type="NCBI Taxonomy" id="51315"/>
    <lineage>
        <taxon>Eukaryota</taxon>
        <taxon>Sar</taxon>
        <taxon>Alveolata</taxon>
        <taxon>Apicomplexa</taxon>
        <taxon>Conoidasida</taxon>
        <taxon>Coccidia</taxon>
        <taxon>Eucoccidiorida</taxon>
        <taxon>Eimeriorina</taxon>
        <taxon>Eimeriidae</taxon>
        <taxon>Eimeria</taxon>
    </lineage>
</organism>
<keyword evidence="3" id="KW-1185">Reference proteome</keyword>
<accession>U6MQ26</accession>
<evidence type="ECO:0000256" key="1">
    <source>
        <dbReference type="SAM" id="SignalP"/>
    </source>
</evidence>
<dbReference type="AlphaFoldDB" id="U6MQ26"/>
<reference evidence="2" key="2">
    <citation type="submission" date="2013-10" db="EMBL/GenBank/DDBJ databases">
        <authorList>
            <person name="Aslett M."/>
        </authorList>
    </citation>
    <scope>NUCLEOTIDE SEQUENCE [LARGE SCALE GENOMIC DNA]</scope>
    <source>
        <strain evidence="2">Houghton</strain>
    </source>
</reference>
<feature type="chain" id="PRO_5004676074" evidence="1">
    <location>
        <begin position="26"/>
        <end position="156"/>
    </location>
</feature>
<dbReference type="RefSeq" id="XP_013439095.1">
    <property type="nucleotide sequence ID" value="XM_013583641.1"/>
</dbReference>
<evidence type="ECO:0000313" key="2">
    <source>
        <dbReference type="EMBL" id="CDJ63770.1"/>
    </source>
</evidence>
<name>U6MQ26_9EIME</name>
<proteinExistence type="predicted"/>
<dbReference type="Proteomes" id="UP000030754">
    <property type="component" value="Unassembled WGS sequence"/>
</dbReference>
<dbReference type="GeneID" id="25476044"/>